<evidence type="ECO:0000313" key="5">
    <source>
        <dbReference type="EMBL" id="TDK62328.1"/>
    </source>
</evidence>
<keyword evidence="2" id="KW-0378">Hydrolase</keyword>
<dbReference type="SUPFAM" id="SSF55816">
    <property type="entry name" value="5'-nucleotidase (syn. UDP-sugar hydrolase), C-terminal domain"/>
    <property type="match status" value="1"/>
</dbReference>
<dbReference type="Pfam" id="PF02872">
    <property type="entry name" value="5_nucleotid_C"/>
    <property type="match status" value="1"/>
</dbReference>
<protein>
    <submittedName>
        <fullName evidence="5">Bifunctional metallophosphatase/5'-nucleotidase</fullName>
    </submittedName>
</protein>
<dbReference type="SUPFAM" id="SSF56300">
    <property type="entry name" value="Metallo-dependent phosphatases"/>
    <property type="match status" value="1"/>
</dbReference>
<dbReference type="PANTHER" id="PTHR11575:SF23">
    <property type="entry name" value="5-NUCLEOTIDASE FAMILY PROTEIN"/>
    <property type="match status" value="1"/>
</dbReference>
<reference evidence="5 6" key="1">
    <citation type="submission" date="2019-03" db="EMBL/GenBank/DDBJ databases">
        <title>Bacillus niacini sp. nov. a Nicotinate-Metabolizing Mesophile Isolated from Soil.</title>
        <authorList>
            <person name="Zhang G."/>
        </authorList>
    </citation>
    <scope>NUCLEOTIDE SEQUENCE [LARGE SCALE GENOMIC DNA]</scope>
    <source>
        <strain evidence="5 6">WN066</strain>
    </source>
</reference>
<dbReference type="GO" id="GO:0030288">
    <property type="term" value="C:outer membrane-bounded periplasmic space"/>
    <property type="evidence" value="ECO:0007669"/>
    <property type="project" value="TreeGrafter"/>
</dbReference>
<dbReference type="InterPro" id="IPR011240">
    <property type="entry name" value="Pesterase_YunD"/>
</dbReference>
<feature type="domain" description="Calcineurin-like phosphoesterase" evidence="3">
    <location>
        <begin position="5"/>
        <end position="204"/>
    </location>
</feature>
<dbReference type="InterPro" id="IPR029052">
    <property type="entry name" value="Metallo-depent_PP-like"/>
</dbReference>
<dbReference type="InterPro" id="IPR004843">
    <property type="entry name" value="Calcineurin-like_PHP"/>
</dbReference>
<dbReference type="AlphaFoldDB" id="A0A4R5VTT8"/>
<dbReference type="EMBL" id="SMYO01000004">
    <property type="protein sequence ID" value="TDK62328.1"/>
    <property type="molecule type" value="Genomic_DNA"/>
</dbReference>
<dbReference type="PANTHER" id="PTHR11575">
    <property type="entry name" value="5'-NUCLEOTIDASE-RELATED"/>
    <property type="match status" value="1"/>
</dbReference>
<evidence type="ECO:0000256" key="1">
    <source>
        <dbReference type="ARBA" id="ARBA00022729"/>
    </source>
</evidence>
<comment type="caution">
    <text evidence="5">The sequence shown here is derived from an EMBL/GenBank/DDBJ whole genome shotgun (WGS) entry which is preliminary data.</text>
</comment>
<dbReference type="PIRSF" id="PIRSF036361">
    <property type="entry name" value="YunD"/>
    <property type="match status" value="1"/>
</dbReference>
<feature type="domain" description="5'-Nucleotidase C-terminal" evidence="4">
    <location>
        <begin position="287"/>
        <end position="413"/>
    </location>
</feature>
<dbReference type="InterPro" id="IPR036907">
    <property type="entry name" value="5'-Nucleotdase_C_sf"/>
</dbReference>
<comment type="similarity">
    <text evidence="2">Belongs to the 5'-nucleotidase family.</text>
</comment>
<dbReference type="Gene3D" id="3.90.780.10">
    <property type="entry name" value="5'-Nucleotidase, C-terminal domain"/>
    <property type="match status" value="1"/>
</dbReference>
<dbReference type="Pfam" id="PF00149">
    <property type="entry name" value="Metallophos"/>
    <property type="match status" value="1"/>
</dbReference>
<dbReference type="GO" id="GO:0000166">
    <property type="term" value="F:nucleotide binding"/>
    <property type="evidence" value="ECO:0007669"/>
    <property type="project" value="UniProtKB-KW"/>
</dbReference>
<gene>
    <name evidence="5" type="ORF">E2K98_09750</name>
</gene>
<dbReference type="InterPro" id="IPR008334">
    <property type="entry name" value="5'-Nucleotdase_C"/>
</dbReference>
<dbReference type="InterPro" id="IPR006179">
    <property type="entry name" value="5_nucleotidase/apyrase"/>
</dbReference>
<keyword evidence="2" id="KW-0547">Nucleotide-binding</keyword>
<dbReference type="Proteomes" id="UP000295132">
    <property type="component" value="Unassembled WGS sequence"/>
</dbReference>
<dbReference type="RefSeq" id="WP_133334052.1">
    <property type="nucleotide sequence ID" value="NZ_SMYO01000004.1"/>
</dbReference>
<dbReference type="PRINTS" id="PR01607">
    <property type="entry name" value="APYRASEFAMLY"/>
</dbReference>
<keyword evidence="1" id="KW-0732">Signal</keyword>
<accession>A0A4R5VTT8</accession>
<dbReference type="GO" id="GO:0009166">
    <property type="term" value="P:nucleotide catabolic process"/>
    <property type="evidence" value="ECO:0007669"/>
    <property type="project" value="InterPro"/>
</dbReference>
<sequence>MEIIQIYHTNDIHSHLEHWPRIEKFLLTQKELDQKQGDEVFLFDIGDFIDRWHPLSEGTKGRGNIELLNGCGYDAVTIGNNEGINLPFHDLDHLYDDAQFDVLLANLYKEGNTSPEWVQPYKIYQTKKGTRIGVIGLTAPFTHLYQLLGWELSDPIAELRKWMKPLSEKSDLIILLSHLGLNIDEQIAVDFPEIDVILGGHTHHILLEGKQIGETLLAAAGKYGNFIGLVTLTLQPDKKIANKQAILFPFETLSEVKNEQSKIDEFFSTGKELLKEKITFLKEPLEANPFEKTKLSRILCQALREWCKADCAFINAGLLLGPLSGEVTANDLLAICPHPINPCKVDLTGRELQEVLEKTKDPDWPEKKILGLGFRGTVMGMIVYEGVIFQEDAIYINNEKLDFEKVYSLALPDMFTFGHFFDENFKRKQKKYYLPEFLRDLLKWKLQLDA</sequence>
<dbReference type="GO" id="GO:0008253">
    <property type="term" value="F:5'-nucleotidase activity"/>
    <property type="evidence" value="ECO:0007669"/>
    <property type="project" value="TreeGrafter"/>
</dbReference>
<organism evidence="5 6">
    <name type="scientific">Bacillus salipaludis</name>
    <dbReference type="NCBI Taxonomy" id="2547811"/>
    <lineage>
        <taxon>Bacteria</taxon>
        <taxon>Bacillati</taxon>
        <taxon>Bacillota</taxon>
        <taxon>Bacilli</taxon>
        <taxon>Bacillales</taxon>
        <taxon>Bacillaceae</taxon>
        <taxon>Bacillus</taxon>
    </lineage>
</organism>
<dbReference type="Gene3D" id="3.60.21.10">
    <property type="match status" value="1"/>
</dbReference>
<evidence type="ECO:0000256" key="2">
    <source>
        <dbReference type="RuleBase" id="RU362119"/>
    </source>
</evidence>
<evidence type="ECO:0000259" key="4">
    <source>
        <dbReference type="Pfam" id="PF02872"/>
    </source>
</evidence>
<evidence type="ECO:0000259" key="3">
    <source>
        <dbReference type="Pfam" id="PF00149"/>
    </source>
</evidence>
<name>A0A4R5VTT8_9BACI</name>
<dbReference type="GO" id="GO:0008768">
    <property type="term" value="F:UDP-sugar diphosphatase activity"/>
    <property type="evidence" value="ECO:0007669"/>
    <property type="project" value="TreeGrafter"/>
</dbReference>
<proteinExistence type="inferred from homology"/>
<evidence type="ECO:0000313" key="6">
    <source>
        <dbReference type="Proteomes" id="UP000295132"/>
    </source>
</evidence>
<dbReference type="CDD" id="cd00845">
    <property type="entry name" value="MPP_UshA_N_like"/>
    <property type="match status" value="1"/>
</dbReference>